<name>A0A852XED5_9MICO</name>
<feature type="transmembrane region" description="Helical" evidence="1">
    <location>
        <begin position="44"/>
        <end position="68"/>
    </location>
</feature>
<keyword evidence="1" id="KW-0472">Membrane</keyword>
<evidence type="ECO:0000313" key="3">
    <source>
        <dbReference type="Proteomes" id="UP000592181"/>
    </source>
</evidence>
<protein>
    <submittedName>
        <fullName evidence="2">Uncharacterized protein</fullName>
    </submittedName>
</protein>
<keyword evidence="1" id="KW-1133">Transmembrane helix</keyword>
<sequence>MSMDQEMVAVLEREVEGRLAKVGPARDVDELVAGGRARRRRRRALGGVAGAAAVAMVAGGVALATTLAPEPPAPPATTQAAPFAGCTLEPRTCDVQVVDTWLDGLGAETGTPGWERVTDEWMTGLAPGGYGYAVPVHDDEGMQIASADGLVAPEIDVQGYLDEISSGVAPGDVDVRAVAVPTDAGEVSAVVVTLDDDGRWFQVWLVDEGDGHGAVLVTYEGTYPEGATPSFGLSGGSDAPTGWTDERVGALVAELLTEPPA</sequence>
<gene>
    <name evidence="2" type="ORF">BJY28_001324</name>
</gene>
<organism evidence="2 3">
    <name type="scientific">Janibacter alkaliphilus</name>
    <dbReference type="NCBI Taxonomy" id="1069963"/>
    <lineage>
        <taxon>Bacteria</taxon>
        <taxon>Bacillati</taxon>
        <taxon>Actinomycetota</taxon>
        <taxon>Actinomycetes</taxon>
        <taxon>Micrococcales</taxon>
        <taxon>Intrasporangiaceae</taxon>
        <taxon>Janibacter</taxon>
    </lineage>
</organism>
<dbReference type="EMBL" id="JACBZX010000001">
    <property type="protein sequence ID" value="NYG36855.1"/>
    <property type="molecule type" value="Genomic_DNA"/>
</dbReference>
<dbReference type="AlphaFoldDB" id="A0A852XED5"/>
<keyword evidence="3" id="KW-1185">Reference proteome</keyword>
<dbReference type="Proteomes" id="UP000592181">
    <property type="component" value="Unassembled WGS sequence"/>
</dbReference>
<evidence type="ECO:0000313" key="2">
    <source>
        <dbReference type="EMBL" id="NYG36855.1"/>
    </source>
</evidence>
<keyword evidence="1" id="KW-0812">Transmembrane</keyword>
<dbReference type="RefSeq" id="WP_246313360.1">
    <property type="nucleotide sequence ID" value="NZ_JACBZX010000001.1"/>
</dbReference>
<reference evidence="2 3" key="1">
    <citation type="submission" date="2020-07" db="EMBL/GenBank/DDBJ databases">
        <title>Sequencing the genomes of 1000 actinobacteria strains.</title>
        <authorList>
            <person name="Klenk H.-P."/>
        </authorList>
    </citation>
    <scope>NUCLEOTIDE SEQUENCE [LARGE SCALE GENOMIC DNA]</scope>
    <source>
        <strain evidence="2 3">DSM 24723</strain>
    </source>
</reference>
<accession>A0A852XED5</accession>
<proteinExistence type="predicted"/>
<evidence type="ECO:0000256" key="1">
    <source>
        <dbReference type="SAM" id="Phobius"/>
    </source>
</evidence>
<comment type="caution">
    <text evidence="2">The sequence shown here is derived from an EMBL/GenBank/DDBJ whole genome shotgun (WGS) entry which is preliminary data.</text>
</comment>